<evidence type="ECO:0000313" key="2">
    <source>
        <dbReference type="Proteomes" id="UP000245125"/>
    </source>
</evidence>
<gene>
    <name evidence="1" type="ORF">NBG4_60048</name>
</gene>
<accession>A0A2U3QJJ3</accession>
<reference evidence="2" key="1">
    <citation type="submission" date="2018-03" db="EMBL/GenBank/DDBJ databases">
        <authorList>
            <person name="Zecchin S."/>
        </authorList>
    </citation>
    <scope>NUCLEOTIDE SEQUENCE [LARGE SCALE GENOMIC DNA]</scope>
</reference>
<keyword evidence="2" id="KW-1185">Reference proteome</keyword>
<name>A0A2U3QJJ3_9BACT</name>
<dbReference type="Proteomes" id="UP000245125">
    <property type="component" value="Unassembled WGS sequence"/>
</dbReference>
<proteinExistence type="predicted"/>
<organism evidence="1 2">
    <name type="scientific">Candidatus Sulfobium mesophilum</name>
    <dbReference type="NCBI Taxonomy" id="2016548"/>
    <lineage>
        <taxon>Bacteria</taxon>
        <taxon>Pseudomonadati</taxon>
        <taxon>Nitrospirota</taxon>
        <taxon>Nitrospiria</taxon>
        <taxon>Nitrospirales</taxon>
        <taxon>Nitrospiraceae</taxon>
        <taxon>Candidatus Sulfobium</taxon>
    </lineage>
</organism>
<dbReference type="AlphaFoldDB" id="A0A2U3QJJ3"/>
<sequence length="77" mass="8884">MFYTDTNGQFPTSYSKTLVMLGIVMESTPLDKIEFEIFKAIDPDIDSEKLDLAKTLKLLSASLYYFARLPSAKYREY</sequence>
<evidence type="ECO:0000313" key="1">
    <source>
        <dbReference type="EMBL" id="SPQ01572.1"/>
    </source>
</evidence>
<protein>
    <submittedName>
        <fullName evidence="1">Uncharacterized protein</fullName>
    </submittedName>
</protein>
<dbReference type="EMBL" id="OUUY01000108">
    <property type="protein sequence ID" value="SPQ01572.1"/>
    <property type="molecule type" value="Genomic_DNA"/>
</dbReference>